<organism evidence="2 3">
    <name type="scientific">Clunio marinus</name>
    <dbReference type="NCBI Taxonomy" id="568069"/>
    <lineage>
        <taxon>Eukaryota</taxon>
        <taxon>Metazoa</taxon>
        <taxon>Ecdysozoa</taxon>
        <taxon>Arthropoda</taxon>
        <taxon>Hexapoda</taxon>
        <taxon>Insecta</taxon>
        <taxon>Pterygota</taxon>
        <taxon>Neoptera</taxon>
        <taxon>Endopterygota</taxon>
        <taxon>Diptera</taxon>
        <taxon>Nematocera</taxon>
        <taxon>Chironomoidea</taxon>
        <taxon>Chironomidae</taxon>
        <taxon>Clunio</taxon>
    </lineage>
</organism>
<dbReference type="Proteomes" id="UP000183832">
    <property type="component" value="Unassembled WGS sequence"/>
</dbReference>
<evidence type="ECO:0000313" key="2">
    <source>
        <dbReference type="EMBL" id="CRK92554.1"/>
    </source>
</evidence>
<accession>A0A1J1HYC2</accession>
<evidence type="ECO:0000256" key="1">
    <source>
        <dbReference type="SAM" id="MobiDB-lite"/>
    </source>
</evidence>
<feature type="region of interest" description="Disordered" evidence="1">
    <location>
        <begin position="1"/>
        <end position="54"/>
    </location>
</feature>
<protein>
    <submittedName>
        <fullName evidence="2">CLUMA_CG006120, isoform A</fullName>
    </submittedName>
</protein>
<sequence length="254" mass="28872">MDSSNQDLYLPVFVENNGSPNENPLEHSISEGNNNNLPDTVIDTSSEASETEPRSSAFIDITGIDNDKNSPILVENIESLKLKKVQIHRTSDWNSTASCEHCSHQHLQNCCLYINDTQEDLEEYAAFKHEIDQPYYVMTENENFDLEIGSSTPPFFPCFSKVPKDIPEHDSQQDDQQAQHCVYQTSNMAPAYVPLPHLYAPTPIYMNCYPMPNIHPGHGYVPFDPVGIIQHQQFVKFLAQCPTIMNPPNFYVNY</sequence>
<reference evidence="2 3" key="1">
    <citation type="submission" date="2015-04" db="EMBL/GenBank/DDBJ databases">
        <authorList>
            <person name="Syromyatnikov M.Y."/>
            <person name="Popov V.N."/>
        </authorList>
    </citation>
    <scope>NUCLEOTIDE SEQUENCE [LARGE SCALE GENOMIC DNA]</scope>
</reference>
<proteinExistence type="predicted"/>
<dbReference type="EMBL" id="CVRI01000031">
    <property type="protein sequence ID" value="CRK92554.1"/>
    <property type="molecule type" value="Genomic_DNA"/>
</dbReference>
<gene>
    <name evidence="2" type="ORF">CLUMA_CG006120</name>
</gene>
<name>A0A1J1HYC2_9DIPT</name>
<dbReference type="OrthoDB" id="8045476at2759"/>
<feature type="compositionally biased region" description="Polar residues" evidence="1">
    <location>
        <begin position="30"/>
        <end position="48"/>
    </location>
</feature>
<keyword evidence="3" id="KW-1185">Reference proteome</keyword>
<evidence type="ECO:0000313" key="3">
    <source>
        <dbReference type="Proteomes" id="UP000183832"/>
    </source>
</evidence>
<dbReference type="AlphaFoldDB" id="A0A1J1HYC2"/>